<evidence type="ECO:0000256" key="2">
    <source>
        <dbReference type="ARBA" id="ARBA00022692"/>
    </source>
</evidence>
<evidence type="ECO:0000256" key="1">
    <source>
        <dbReference type="ARBA" id="ARBA00004141"/>
    </source>
</evidence>
<dbReference type="PANTHER" id="PTHR24240">
    <property type="entry name" value="OPSIN"/>
    <property type="match status" value="1"/>
</dbReference>
<proteinExistence type="predicted"/>
<evidence type="ECO:0000256" key="5">
    <source>
        <dbReference type="ARBA" id="ARBA00023136"/>
    </source>
</evidence>
<dbReference type="SUPFAM" id="SSF81321">
    <property type="entry name" value="Family A G protein-coupled receptor-like"/>
    <property type="match status" value="1"/>
</dbReference>
<dbReference type="InterPro" id="IPR017452">
    <property type="entry name" value="GPCR_Rhodpsn_7TM"/>
</dbReference>
<organism evidence="9 10">
    <name type="scientific">Clonorchis sinensis</name>
    <name type="common">Chinese liver fluke</name>
    <dbReference type="NCBI Taxonomy" id="79923"/>
    <lineage>
        <taxon>Eukaryota</taxon>
        <taxon>Metazoa</taxon>
        <taxon>Spiralia</taxon>
        <taxon>Lophotrochozoa</taxon>
        <taxon>Platyhelminthes</taxon>
        <taxon>Trematoda</taxon>
        <taxon>Digenea</taxon>
        <taxon>Opisthorchiida</taxon>
        <taxon>Opisthorchiata</taxon>
        <taxon>Opisthorchiidae</taxon>
        <taxon>Clonorchis</taxon>
    </lineage>
</organism>
<gene>
    <name evidence="9" type="ORF">CSKR_108948</name>
</gene>
<dbReference type="EMBL" id="NIRI02000042">
    <property type="protein sequence ID" value="KAG5450745.1"/>
    <property type="molecule type" value="Genomic_DNA"/>
</dbReference>
<dbReference type="Proteomes" id="UP000286415">
    <property type="component" value="Unassembled WGS sequence"/>
</dbReference>
<keyword evidence="3" id="KW-1133">Transmembrane helix</keyword>
<evidence type="ECO:0000313" key="9">
    <source>
        <dbReference type="EMBL" id="KAG5450745.1"/>
    </source>
</evidence>
<evidence type="ECO:0000259" key="8">
    <source>
        <dbReference type="PROSITE" id="PS50262"/>
    </source>
</evidence>
<dbReference type="GO" id="GO:0004930">
    <property type="term" value="F:G protein-coupled receptor activity"/>
    <property type="evidence" value="ECO:0007669"/>
    <property type="project" value="UniProtKB-KW"/>
</dbReference>
<dbReference type="PROSITE" id="PS50262">
    <property type="entry name" value="G_PROTEIN_RECEP_F1_2"/>
    <property type="match status" value="1"/>
</dbReference>
<keyword evidence="5" id="KW-0472">Membrane</keyword>
<keyword evidence="10" id="KW-1185">Reference proteome</keyword>
<comment type="caution">
    <text evidence="9">The sequence shown here is derived from an EMBL/GenBank/DDBJ whole genome shotgun (WGS) entry which is preliminary data.</text>
</comment>
<protein>
    <submittedName>
        <fullName evidence="9">Rhodopsin, GQ-coupled</fullName>
    </submittedName>
</protein>
<reference evidence="9 10" key="1">
    <citation type="journal article" date="2018" name="Biotechnol. Adv.">
        <title>Improved genomic resources and new bioinformatic workflow for the carcinogenic parasite Clonorchis sinensis: Biotechnological implications.</title>
        <authorList>
            <person name="Wang D."/>
            <person name="Korhonen P.K."/>
            <person name="Gasser R.B."/>
            <person name="Young N.D."/>
        </authorList>
    </citation>
    <scope>NUCLEOTIDE SEQUENCE [LARGE SCALE GENOMIC DNA]</scope>
    <source>
        <strain evidence="9">Cs-k2</strain>
    </source>
</reference>
<evidence type="ECO:0000256" key="4">
    <source>
        <dbReference type="ARBA" id="ARBA00023040"/>
    </source>
</evidence>
<name>A0A419PQJ2_CLOSI</name>
<dbReference type="InParanoid" id="A0A419PQJ2"/>
<evidence type="ECO:0000256" key="3">
    <source>
        <dbReference type="ARBA" id="ARBA00022989"/>
    </source>
</evidence>
<evidence type="ECO:0000313" key="10">
    <source>
        <dbReference type="Proteomes" id="UP000286415"/>
    </source>
</evidence>
<sequence>MSNNEPDGAFVFASLFSVIVGSIGIWLHSLNFKSIRKIDALVIHNSLVLHYHLTLANLGVVVAFPFRSIYALFNRFCLGTYGCQLYAVEGMTCGMTAILLACTICIVHRFEVTKGWKLTRASYHGLAMGAWAVGFIWAVLPLLGIGSYSIGPHQTACTLDISRSDRKSLVFLLALTIFGYLIPVGSAILSLRVAWSTVVSSSDREKCIAGKLDVTLMEFLVQLVQPLWFVTRKEEARNPKNKLTERNRLAGQILFFTCLTWLPMGVLATCVMIFQNPNWSRWIYYVPQLLAKVGSALAPLAYSSTLRGYV</sequence>
<dbReference type="Gene3D" id="1.20.1070.10">
    <property type="entry name" value="Rhodopsin 7-helix transmembrane proteins"/>
    <property type="match status" value="1"/>
</dbReference>
<dbReference type="GO" id="GO:0016020">
    <property type="term" value="C:membrane"/>
    <property type="evidence" value="ECO:0007669"/>
    <property type="project" value="UniProtKB-SubCell"/>
</dbReference>
<dbReference type="STRING" id="79923.A0A419PQJ2"/>
<accession>A0A419PQJ2</accession>
<keyword evidence="4" id="KW-0297">G-protein coupled receptor</keyword>
<reference evidence="9 10" key="2">
    <citation type="journal article" date="2021" name="Genomics">
        <title>High-quality reference genome for Clonorchis sinensis.</title>
        <authorList>
            <person name="Young N.D."/>
            <person name="Stroehlein A.J."/>
            <person name="Kinkar L."/>
            <person name="Wang T."/>
            <person name="Sohn W.M."/>
            <person name="Chang B.C.H."/>
            <person name="Kaur P."/>
            <person name="Weisz D."/>
            <person name="Dudchenko O."/>
            <person name="Aiden E.L."/>
            <person name="Korhonen P.K."/>
            <person name="Gasser R.B."/>
        </authorList>
    </citation>
    <scope>NUCLEOTIDE SEQUENCE [LARGE SCALE GENOMIC DNA]</scope>
    <source>
        <strain evidence="9">Cs-k2</strain>
    </source>
</reference>
<evidence type="ECO:0000256" key="6">
    <source>
        <dbReference type="ARBA" id="ARBA00023170"/>
    </source>
</evidence>
<keyword evidence="2" id="KW-0812">Transmembrane</keyword>
<keyword evidence="6" id="KW-0675">Receptor</keyword>
<feature type="domain" description="G-protein coupled receptors family 1 profile" evidence="8">
    <location>
        <begin position="27"/>
        <end position="302"/>
    </location>
</feature>
<comment type="subcellular location">
    <subcellularLocation>
        <location evidence="1">Membrane</location>
        <topology evidence="1">Multi-pass membrane protein</topology>
    </subcellularLocation>
</comment>
<keyword evidence="7" id="KW-0807">Transducer</keyword>
<evidence type="ECO:0000256" key="7">
    <source>
        <dbReference type="ARBA" id="ARBA00023224"/>
    </source>
</evidence>
<dbReference type="InterPro" id="IPR050125">
    <property type="entry name" value="GPCR_opsins"/>
</dbReference>
<dbReference type="AlphaFoldDB" id="A0A419PQJ2"/>
<dbReference type="OrthoDB" id="2101615at2759"/>
<dbReference type="Pfam" id="PF00001">
    <property type="entry name" value="7tm_1"/>
    <property type="match status" value="1"/>
</dbReference>
<dbReference type="InterPro" id="IPR000276">
    <property type="entry name" value="GPCR_Rhodpsn"/>
</dbReference>